<gene>
    <name evidence="11" type="ORF">GLOIN_2v1820576</name>
</gene>
<accession>A0A2H5S671</accession>
<evidence type="ECO:0000256" key="5">
    <source>
        <dbReference type="ARBA" id="ARBA00022932"/>
    </source>
</evidence>
<dbReference type="InterPro" id="IPR050240">
    <property type="entry name" value="DNA_pol_type-B"/>
</dbReference>
<dbReference type="InterPro" id="IPR043502">
    <property type="entry name" value="DNA/RNA_pol_sf"/>
</dbReference>
<comment type="similarity">
    <text evidence="1">Belongs to the DNA polymerase type-B family.</text>
</comment>
<dbReference type="Gene3D" id="3.90.1600.10">
    <property type="entry name" value="Palm domain of DNA polymerase"/>
    <property type="match status" value="1"/>
</dbReference>
<dbReference type="Pfam" id="PF00136">
    <property type="entry name" value="DNA_pol_B"/>
    <property type="match status" value="2"/>
</dbReference>
<dbReference type="VEuPathDB" id="FungiDB:RhiirFUN_018455"/>
<evidence type="ECO:0000256" key="2">
    <source>
        <dbReference type="ARBA" id="ARBA00012417"/>
    </source>
</evidence>
<evidence type="ECO:0000256" key="3">
    <source>
        <dbReference type="ARBA" id="ARBA00022679"/>
    </source>
</evidence>
<dbReference type="GO" id="GO:0006261">
    <property type="term" value="P:DNA-templated DNA replication"/>
    <property type="evidence" value="ECO:0007669"/>
    <property type="project" value="TreeGrafter"/>
</dbReference>
<keyword evidence="3" id="KW-0808">Transferase</keyword>
<keyword evidence="4" id="KW-0548">Nucleotidyltransferase</keyword>
<dbReference type="PRINTS" id="PR00106">
    <property type="entry name" value="DNAPOLB"/>
</dbReference>
<evidence type="ECO:0000259" key="10">
    <source>
        <dbReference type="Pfam" id="PF03104"/>
    </source>
</evidence>
<dbReference type="GO" id="GO:0003887">
    <property type="term" value="F:DNA-directed DNA polymerase activity"/>
    <property type="evidence" value="ECO:0007669"/>
    <property type="project" value="UniProtKB-KW"/>
</dbReference>
<dbReference type="Gene3D" id="3.30.420.10">
    <property type="entry name" value="Ribonuclease H-like superfamily/Ribonuclease H"/>
    <property type="match status" value="1"/>
</dbReference>
<dbReference type="InterPro" id="IPR006172">
    <property type="entry name" value="DNA-dir_DNA_pol_B"/>
</dbReference>
<dbReference type="InterPro" id="IPR042087">
    <property type="entry name" value="DNA_pol_B_thumb"/>
</dbReference>
<dbReference type="Gene3D" id="3.30.342.10">
    <property type="entry name" value="DNA Polymerase, chain B, domain 1"/>
    <property type="match status" value="1"/>
</dbReference>
<dbReference type="Proteomes" id="UP000018888">
    <property type="component" value="Unassembled WGS sequence"/>
</dbReference>
<keyword evidence="12" id="KW-1185">Reference proteome</keyword>
<organism evidence="11 12">
    <name type="scientific">Rhizophagus irregularis (strain DAOM 181602 / DAOM 197198 / MUCL 43194)</name>
    <name type="common">Arbuscular mycorrhizal fungus</name>
    <name type="synonym">Glomus intraradices</name>
    <dbReference type="NCBI Taxonomy" id="747089"/>
    <lineage>
        <taxon>Eukaryota</taxon>
        <taxon>Fungi</taxon>
        <taxon>Fungi incertae sedis</taxon>
        <taxon>Mucoromycota</taxon>
        <taxon>Glomeromycotina</taxon>
        <taxon>Glomeromycetes</taxon>
        <taxon>Glomerales</taxon>
        <taxon>Glomeraceae</taxon>
        <taxon>Rhizophagus</taxon>
    </lineage>
</organism>
<evidence type="ECO:0000256" key="4">
    <source>
        <dbReference type="ARBA" id="ARBA00022695"/>
    </source>
</evidence>
<reference evidence="11 12" key="1">
    <citation type="journal article" date="2013" name="Proc. Natl. Acad. Sci. U.S.A.">
        <title>Genome of an arbuscular mycorrhizal fungus provides insight into the oldest plant symbiosis.</title>
        <authorList>
            <person name="Tisserant E."/>
            <person name="Malbreil M."/>
            <person name="Kuo A."/>
            <person name="Kohler A."/>
            <person name="Symeonidi A."/>
            <person name="Balestrini R."/>
            <person name="Charron P."/>
            <person name="Duensing N."/>
            <person name="Frei Dit Frey N."/>
            <person name="Gianinazzi-Pearson V."/>
            <person name="Gilbert L.B."/>
            <person name="Handa Y."/>
            <person name="Herr J.R."/>
            <person name="Hijri M."/>
            <person name="Koul R."/>
            <person name="Kawaguchi M."/>
            <person name="Krajinski F."/>
            <person name="Lammers P.J."/>
            <person name="Masclaux F.G."/>
            <person name="Murat C."/>
            <person name="Morin E."/>
            <person name="Ndikumana S."/>
            <person name="Pagni M."/>
            <person name="Petitpierre D."/>
            <person name="Requena N."/>
            <person name="Rosikiewicz P."/>
            <person name="Riley R."/>
            <person name="Saito K."/>
            <person name="San Clemente H."/>
            <person name="Shapiro H."/>
            <person name="van Tuinen D."/>
            <person name="Becard G."/>
            <person name="Bonfante P."/>
            <person name="Paszkowski U."/>
            <person name="Shachar-Hill Y.Y."/>
            <person name="Tuskan G.A."/>
            <person name="Young P.W."/>
            <person name="Sanders I.R."/>
            <person name="Henrissat B."/>
            <person name="Rensing S.A."/>
            <person name="Grigoriev I.V."/>
            <person name="Corradi N."/>
            <person name="Roux C."/>
            <person name="Martin F."/>
        </authorList>
    </citation>
    <scope>NUCLEOTIDE SEQUENCE [LARGE SCALE GENOMIC DNA]</scope>
    <source>
        <strain evidence="11 12">DAOM 197198</strain>
    </source>
</reference>
<sequence length="1077" mass="124897">MTEQSSLSEFFDASALFHPEAEKDKMEAQIIRYSGEKNLSGIPTLDDIVAENDEGLMTILEDALSKQHDIPFMAIKNEGSTEKIKGMYRYVLRLYGRLINGQKALVTLVGIQVFFDILVPDGETSDECEEKVNKILFSIVKSYKIEHIKAFPFRGYHTEKKTYLRIYTNSTGGRKTAIKAVQDNNFETASDDLYSFHRKVARENGIQLSGWSIINKYIYKQGKGTSPLYKHEFDVSIKDFCPLEDITTISDRFPISALLRDRTLVITWDIETQSQELGEFAEVLDLNHNVFMICMTLHWKDDPKPLKQISIVDVEAEPDPRWTTIVCGNQENLLKAFALYWRAFAPDIQVGFNDSDYDWHFIMERAYHLNILEWMWERMTGKFERKKEIIKWKYRGKIGAKSENDYMKKYPVKAPEKGEEDPEEKEYMGGPIKIKISAEEDFTSSFLELPGCIPIDVRVCLKKRFPRSEVDKKGSLKFFLQKCGLDSKADMPYDKMWKIYSEAKKNPSSTTTRNMREVAHYCIIDALRCQELLVNQSIINDYREVASIAYVSLFDAHYHANGMKVRNLLGAYAVKRDMVISTRVHENIEKGKYPGAYVYLPKKGIESKRPVTGLDFASLYPSIIMAYNLSPEKFIFDPKDADIAQNNGNNLHKIEFSFNNHIVQAWCIRHDNQTEKIGLYPAVLKDLFNKRLDLKARLAPLGKKKQHLGKMISSTKERGKKIPESLNLEYSSVCFDYDYWDSKQKALKVYMNTFYGEAGNSLSPIFLRELACGTTTAGKYNLNLVAEFVTKKGFGIKYGDTNSLYLTCPDKYYEICDRAFNEVKLSKEAYWTEMVKITMDVMRKLRDQVNAYLRIKSGTSYLKMAYEEVLFPVCFTGKKKYFGIEHEDVVNFKPKNLFKKGIETVKQGKSQLLKFIGEKIMREAMDINNTRPIHEIVKDTLREARNKEWDFNEFIIMGTWKPKKNNLCNNRFMGRMRERNERIPDPGEHFSYVVVKGPRLRNEKGRLIPYRVGDYMEYADIAKEQNMEIDINYYLGTTVGMCARFINEDDSYQPPSSHKIMQIKDSDVREKKIDKYS</sequence>
<feature type="domain" description="DNA-directed DNA polymerase family B multifunctional" evidence="9">
    <location>
        <begin position="563"/>
        <end position="702"/>
    </location>
</feature>
<feature type="domain" description="DNA-directed DNA polymerase family B exonuclease" evidence="10">
    <location>
        <begin position="195"/>
        <end position="375"/>
    </location>
</feature>
<dbReference type="InterPro" id="IPR023211">
    <property type="entry name" value="DNA_pol_palm_dom_sf"/>
</dbReference>
<dbReference type="InterPro" id="IPR006134">
    <property type="entry name" value="DNA-dir_DNA_pol_B_multi_dom"/>
</dbReference>
<dbReference type="EMBL" id="AUPC02000005">
    <property type="protein sequence ID" value="POG82381.1"/>
    <property type="molecule type" value="Genomic_DNA"/>
</dbReference>
<keyword evidence="6" id="KW-0238">DNA-binding</keyword>
<feature type="domain" description="DNA-directed DNA polymerase family B multifunctional" evidence="9">
    <location>
        <begin position="710"/>
        <end position="1042"/>
    </location>
</feature>
<evidence type="ECO:0000313" key="12">
    <source>
        <dbReference type="Proteomes" id="UP000018888"/>
    </source>
</evidence>
<evidence type="ECO:0000256" key="6">
    <source>
        <dbReference type="ARBA" id="ARBA00023125"/>
    </source>
</evidence>
<dbReference type="PANTHER" id="PTHR10322">
    <property type="entry name" value="DNA POLYMERASE CATALYTIC SUBUNIT"/>
    <property type="match status" value="1"/>
</dbReference>
<dbReference type="InterPro" id="IPR036397">
    <property type="entry name" value="RNaseH_sf"/>
</dbReference>
<dbReference type="InterPro" id="IPR012337">
    <property type="entry name" value="RNaseH-like_sf"/>
</dbReference>
<evidence type="ECO:0000259" key="9">
    <source>
        <dbReference type="Pfam" id="PF00136"/>
    </source>
</evidence>
<dbReference type="AlphaFoldDB" id="A0A2H5S671"/>
<dbReference type="Gene3D" id="1.10.132.60">
    <property type="entry name" value="DNA polymerase family B, C-terminal domain"/>
    <property type="match status" value="1"/>
</dbReference>
<name>A0A2H5S671_RHIID</name>
<comment type="catalytic activity">
    <reaction evidence="8">
        <text>DNA(n) + a 2'-deoxyribonucleoside 5'-triphosphate = DNA(n+1) + diphosphate</text>
        <dbReference type="Rhea" id="RHEA:22508"/>
        <dbReference type="Rhea" id="RHEA-COMP:17339"/>
        <dbReference type="Rhea" id="RHEA-COMP:17340"/>
        <dbReference type="ChEBI" id="CHEBI:33019"/>
        <dbReference type="ChEBI" id="CHEBI:61560"/>
        <dbReference type="ChEBI" id="CHEBI:173112"/>
        <dbReference type="EC" id="2.7.7.7"/>
    </reaction>
</comment>
<comment type="caution">
    <text evidence="11">The sequence shown here is derived from an EMBL/GenBank/DDBJ whole genome shotgun (WGS) entry which is preliminary data.</text>
</comment>
<dbReference type="SMR" id="A0A2H5S671"/>
<dbReference type="Pfam" id="PF03104">
    <property type="entry name" value="DNA_pol_B_exo1"/>
    <property type="match status" value="1"/>
</dbReference>
<dbReference type="PANTHER" id="PTHR10322:SF23">
    <property type="entry name" value="DNA POLYMERASE DELTA CATALYTIC SUBUNIT"/>
    <property type="match status" value="1"/>
</dbReference>
<dbReference type="GO" id="GO:0000166">
    <property type="term" value="F:nucleotide binding"/>
    <property type="evidence" value="ECO:0007669"/>
    <property type="project" value="InterPro"/>
</dbReference>
<dbReference type="SMART" id="SM00486">
    <property type="entry name" value="POLBc"/>
    <property type="match status" value="1"/>
</dbReference>
<dbReference type="STRING" id="747089.A0A2H5S671"/>
<evidence type="ECO:0000256" key="1">
    <source>
        <dbReference type="ARBA" id="ARBA00005755"/>
    </source>
</evidence>
<dbReference type="SUPFAM" id="SSF56672">
    <property type="entry name" value="DNA/RNA polymerases"/>
    <property type="match status" value="1"/>
</dbReference>
<protein>
    <recommendedName>
        <fullName evidence="7">DNA polymerase delta catalytic subunit</fullName>
        <ecNumber evidence="2">2.7.7.7</ecNumber>
    </recommendedName>
</protein>
<dbReference type="SUPFAM" id="SSF53098">
    <property type="entry name" value="Ribonuclease H-like"/>
    <property type="match status" value="1"/>
</dbReference>
<evidence type="ECO:0000256" key="8">
    <source>
        <dbReference type="ARBA" id="ARBA00049244"/>
    </source>
</evidence>
<keyword evidence="5" id="KW-0239">DNA-directed DNA polymerase</keyword>
<dbReference type="GO" id="GO:0003677">
    <property type="term" value="F:DNA binding"/>
    <property type="evidence" value="ECO:0007669"/>
    <property type="project" value="UniProtKB-KW"/>
</dbReference>
<evidence type="ECO:0000256" key="7">
    <source>
        <dbReference type="ARBA" id="ARBA00024411"/>
    </source>
</evidence>
<reference evidence="11 12" key="2">
    <citation type="journal article" date="2018" name="New Phytol.">
        <title>High intraspecific genome diversity in the model arbuscular mycorrhizal symbiont Rhizophagus irregularis.</title>
        <authorList>
            <person name="Chen E.C.H."/>
            <person name="Morin E."/>
            <person name="Beaudet D."/>
            <person name="Noel J."/>
            <person name="Yildirir G."/>
            <person name="Ndikumana S."/>
            <person name="Charron P."/>
            <person name="St-Onge C."/>
            <person name="Giorgi J."/>
            <person name="Kruger M."/>
            <person name="Marton T."/>
            <person name="Ropars J."/>
            <person name="Grigoriev I.V."/>
            <person name="Hainaut M."/>
            <person name="Henrissat B."/>
            <person name="Roux C."/>
            <person name="Martin F."/>
            <person name="Corradi N."/>
        </authorList>
    </citation>
    <scope>NUCLEOTIDE SEQUENCE [LARGE SCALE GENOMIC DNA]</scope>
    <source>
        <strain evidence="11 12">DAOM 197198</strain>
    </source>
</reference>
<evidence type="ECO:0000313" key="11">
    <source>
        <dbReference type="EMBL" id="POG82381.1"/>
    </source>
</evidence>
<dbReference type="InterPro" id="IPR006133">
    <property type="entry name" value="DNA-dir_DNA_pol_B_exonuc"/>
</dbReference>
<proteinExistence type="inferred from homology"/>
<dbReference type="EC" id="2.7.7.7" evidence="2"/>